<keyword evidence="4" id="KW-1185">Reference proteome</keyword>
<dbReference type="RefSeq" id="WP_188857412.1">
    <property type="nucleotide sequence ID" value="NZ_BMOS01000014.1"/>
</dbReference>
<sequence>MDVNVNTHLKQSEINGLFNEMEQLKNKRKQDLELIQKKEAKIIEHILEHGNVLAYKDDVPHILSVVNTHTRKFDKAKLADDTGRTQTELNVVGIAELVEDNQTSSEELEDYFYEEPNQKLKARKAKKSDMDLLRSSGRI</sequence>
<gene>
    <name evidence="3" type="ORF">GCM10007971_22620</name>
</gene>
<feature type="coiled-coil region" evidence="1">
    <location>
        <begin position="14"/>
        <end position="41"/>
    </location>
</feature>
<comment type="caution">
    <text evidence="3">The sequence shown here is derived from an EMBL/GenBank/DDBJ whole genome shotgun (WGS) entry which is preliminary data.</text>
</comment>
<dbReference type="Proteomes" id="UP000624041">
    <property type="component" value="Unassembled WGS sequence"/>
</dbReference>
<protein>
    <submittedName>
        <fullName evidence="3">Uncharacterized protein</fullName>
    </submittedName>
</protein>
<dbReference type="AlphaFoldDB" id="A0A917Y0F9"/>
<reference evidence="3" key="2">
    <citation type="submission" date="2020-09" db="EMBL/GenBank/DDBJ databases">
        <authorList>
            <person name="Sun Q."/>
            <person name="Ohkuma M."/>
        </authorList>
    </citation>
    <scope>NUCLEOTIDE SEQUENCE</scope>
    <source>
        <strain evidence="3">JCM 17251</strain>
    </source>
</reference>
<evidence type="ECO:0000313" key="3">
    <source>
        <dbReference type="EMBL" id="GGN59455.1"/>
    </source>
</evidence>
<name>A0A917Y0F9_9BACI</name>
<organism evidence="3 4">
    <name type="scientific">Oceanobacillus indicireducens</name>
    <dbReference type="NCBI Taxonomy" id="1004261"/>
    <lineage>
        <taxon>Bacteria</taxon>
        <taxon>Bacillati</taxon>
        <taxon>Bacillota</taxon>
        <taxon>Bacilli</taxon>
        <taxon>Bacillales</taxon>
        <taxon>Bacillaceae</taxon>
        <taxon>Oceanobacillus</taxon>
    </lineage>
</organism>
<reference evidence="3" key="1">
    <citation type="journal article" date="2014" name="Int. J. Syst. Evol. Microbiol.">
        <title>Complete genome sequence of Corynebacterium casei LMG S-19264T (=DSM 44701T), isolated from a smear-ripened cheese.</title>
        <authorList>
            <consortium name="US DOE Joint Genome Institute (JGI-PGF)"/>
            <person name="Walter F."/>
            <person name="Albersmeier A."/>
            <person name="Kalinowski J."/>
            <person name="Ruckert C."/>
        </authorList>
    </citation>
    <scope>NUCLEOTIDE SEQUENCE</scope>
    <source>
        <strain evidence="3">JCM 17251</strain>
    </source>
</reference>
<proteinExistence type="predicted"/>
<feature type="region of interest" description="Disordered" evidence="2">
    <location>
        <begin position="119"/>
        <end position="139"/>
    </location>
</feature>
<evidence type="ECO:0000256" key="2">
    <source>
        <dbReference type="SAM" id="MobiDB-lite"/>
    </source>
</evidence>
<evidence type="ECO:0000256" key="1">
    <source>
        <dbReference type="SAM" id="Coils"/>
    </source>
</evidence>
<evidence type="ECO:0000313" key="4">
    <source>
        <dbReference type="Proteomes" id="UP000624041"/>
    </source>
</evidence>
<keyword evidence="1" id="KW-0175">Coiled coil</keyword>
<accession>A0A917Y0F9</accession>
<dbReference type="EMBL" id="BMOS01000014">
    <property type="protein sequence ID" value="GGN59455.1"/>
    <property type="molecule type" value="Genomic_DNA"/>
</dbReference>